<evidence type="ECO:0000256" key="1">
    <source>
        <dbReference type="ARBA" id="ARBA00023002"/>
    </source>
</evidence>
<dbReference type="SUPFAM" id="SSF50129">
    <property type="entry name" value="GroES-like"/>
    <property type="match status" value="1"/>
</dbReference>
<dbReference type="Gene3D" id="3.40.50.720">
    <property type="entry name" value="NAD(P)-binding Rossmann-like Domain"/>
    <property type="match status" value="1"/>
</dbReference>
<dbReference type="InterPro" id="IPR013154">
    <property type="entry name" value="ADH-like_N"/>
</dbReference>
<name>A0A399D6M3_9BACT</name>
<dbReference type="CDD" id="cd08238">
    <property type="entry name" value="sorbose_phosphate_red"/>
    <property type="match status" value="1"/>
</dbReference>
<dbReference type="InterPro" id="IPR036291">
    <property type="entry name" value="NAD(P)-bd_dom_sf"/>
</dbReference>
<proteinExistence type="predicted"/>
<gene>
    <name evidence="4" type="ORF">D1164_07250</name>
</gene>
<keyword evidence="5" id="KW-1185">Reference proteome</keyword>
<evidence type="ECO:0000313" key="4">
    <source>
        <dbReference type="EMBL" id="RIH66050.1"/>
    </source>
</evidence>
<dbReference type="RefSeq" id="WP_119349284.1">
    <property type="nucleotide sequence ID" value="NZ_QWET01000004.1"/>
</dbReference>
<dbReference type="OrthoDB" id="9787435at2"/>
<organism evidence="4 5">
    <name type="scientific">Mariniphaga sediminis</name>
    <dbReference type="NCBI Taxonomy" id="1628158"/>
    <lineage>
        <taxon>Bacteria</taxon>
        <taxon>Pseudomonadati</taxon>
        <taxon>Bacteroidota</taxon>
        <taxon>Bacteroidia</taxon>
        <taxon>Marinilabiliales</taxon>
        <taxon>Prolixibacteraceae</taxon>
        <taxon>Mariniphaga</taxon>
    </lineage>
</organism>
<accession>A0A399D6M3</accession>
<evidence type="ECO:0000313" key="5">
    <source>
        <dbReference type="Proteomes" id="UP000266441"/>
    </source>
</evidence>
<comment type="caution">
    <text evidence="4">The sequence shown here is derived from an EMBL/GenBank/DDBJ whole genome shotgun (WGS) entry which is preliminary data.</text>
</comment>
<dbReference type="InterPro" id="IPR050129">
    <property type="entry name" value="Zn_alcohol_dh"/>
</dbReference>
<dbReference type="GO" id="GO:0016491">
    <property type="term" value="F:oxidoreductase activity"/>
    <property type="evidence" value="ECO:0007669"/>
    <property type="project" value="UniProtKB-KW"/>
</dbReference>
<evidence type="ECO:0000259" key="2">
    <source>
        <dbReference type="Pfam" id="PF00107"/>
    </source>
</evidence>
<keyword evidence="1" id="KW-0560">Oxidoreductase</keyword>
<sequence length="424" mass="46138">MKTKAVRLYGKEDLRLEEFELPQIKEDEILAKVVSDSICMSSYKAAKQGPKHKRIPDNVNENPVIIGHEMAGEILEVGAKWQHKFKPGQKYSIQTALYYEDGPLGVLSAPGYTYPNIGGDATYVVIPRDVLVQDCLLTYDGPGFYPASMAEPLSCVIGAMHANYHTKPGSYMHQMEIVDGGKMAILAGVGPMGLAAINYVVNRKDRKPSLLVVTDIDDVRLQRAADIFTVEWAKENGIELVYLNTAGVENPVEKLKEISGGTGYNDVFAFAPVAPVIEQADAILAFDGCLNFFAGPTNPDFSAKLNFYNVHYAATHITGTSGGNKDDMAEALDCLSKGLDPAGLITHIGGLNAVAETTLNLPNIPGGKKLIYTHKKLPLTAIDDFAEKGKNDPFYADLANLVSKTKGLWNLEAEKYLLENAPEI</sequence>
<dbReference type="InterPro" id="IPR011032">
    <property type="entry name" value="GroES-like_sf"/>
</dbReference>
<dbReference type="PANTHER" id="PTHR43401">
    <property type="entry name" value="L-THREONINE 3-DEHYDROGENASE"/>
    <property type="match status" value="1"/>
</dbReference>
<dbReference type="Pfam" id="PF00107">
    <property type="entry name" value="ADH_zinc_N"/>
    <property type="match status" value="1"/>
</dbReference>
<dbReference type="Pfam" id="PF08240">
    <property type="entry name" value="ADH_N"/>
    <property type="match status" value="1"/>
</dbReference>
<feature type="domain" description="Alcohol dehydrogenase-like N-terminal" evidence="3">
    <location>
        <begin position="26"/>
        <end position="132"/>
    </location>
</feature>
<dbReference type="AlphaFoldDB" id="A0A399D6M3"/>
<evidence type="ECO:0000259" key="3">
    <source>
        <dbReference type="Pfam" id="PF08240"/>
    </source>
</evidence>
<protein>
    <submittedName>
        <fullName evidence="4">L-sorbose 1-phosphate reductase</fullName>
    </submittedName>
</protein>
<dbReference type="InterPro" id="IPR013149">
    <property type="entry name" value="ADH-like_C"/>
</dbReference>
<dbReference type="PANTHER" id="PTHR43401:SF2">
    <property type="entry name" value="L-THREONINE 3-DEHYDROGENASE"/>
    <property type="match status" value="1"/>
</dbReference>
<dbReference type="SUPFAM" id="SSF51735">
    <property type="entry name" value="NAD(P)-binding Rossmann-fold domains"/>
    <property type="match status" value="1"/>
</dbReference>
<dbReference type="EMBL" id="QWET01000004">
    <property type="protein sequence ID" value="RIH66050.1"/>
    <property type="molecule type" value="Genomic_DNA"/>
</dbReference>
<reference evidence="4 5" key="1">
    <citation type="journal article" date="2015" name="Int. J. Syst. Evol. Microbiol.">
        <title>Mariniphaga sediminis sp. nov., isolated from coastal sediment.</title>
        <authorList>
            <person name="Wang F.Q."/>
            <person name="Shen Q.Y."/>
            <person name="Chen G.J."/>
            <person name="Du Z.J."/>
        </authorList>
    </citation>
    <scope>NUCLEOTIDE SEQUENCE [LARGE SCALE GENOMIC DNA]</scope>
    <source>
        <strain evidence="4 5">SY21</strain>
    </source>
</reference>
<dbReference type="Proteomes" id="UP000266441">
    <property type="component" value="Unassembled WGS sequence"/>
</dbReference>
<feature type="domain" description="Alcohol dehydrogenase-like C-terminal" evidence="2">
    <location>
        <begin position="230"/>
        <end position="336"/>
    </location>
</feature>
<dbReference type="Gene3D" id="3.90.180.10">
    <property type="entry name" value="Medium-chain alcohol dehydrogenases, catalytic domain"/>
    <property type="match status" value="1"/>
</dbReference>